<gene>
    <name evidence="12" type="ORF">BG653_01344</name>
    <name evidence="13" type="ORF">CP981_21890</name>
</gene>
<feature type="transmembrane region" description="Helical" evidence="9">
    <location>
        <begin position="188"/>
        <end position="206"/>
    </location>
</feature>
<dbReference type="RefSeq" id="WP_085923309.1">
    <property type="nucleotide sequence ID" value="NZ_BAABSS010000002.1"/>
</dbReference>
<keyword evidence="9" id="KW-0812">Transmembrane</keyword>
<comment type="subcellular location">
    <subcellularLocation>
        <location evidence="1">Secreted</location>
        <location evidence="1">Cell wall</location>
    </subcellularLocation>
</comment>
<keyword evidence="9" id="KW-0472">Membrane</keyword>
<dbReference type="GeneID" id="90925928"/>
<dbReference type="Proteomes" id="UP000325458">
    <property type="component" value="Chromosome"/>
</dbReference>
<feature type="region of interest" description="Disordered" evidence="8">
    <location>
        <begin position="82"/>
        <end position="165"/>
    </location>
</feature>
<feature type="compositionally biased region" description="Low complexity" evidence="8">
    <location>
        <begin position="82"/>
        <end position="110"/>
    </location>
</feature>
<dbReference type="PROSITE" id="PS51884">
    <property type="entry name" value="CHAPLIN"/>
    <property type="match status" value="1"/>
</dbReference>
<keyword evidence="9" id="KW-1133">Transmembrane helix</keyword>
<evidence type="ECO:0000256" key="5">
    <source>
        <dbReference type="ARBA" id="ARBA00022889"/>
    </source>
</evidence>
<organism evidence="13 15">
    <name type="scientific">Streptomyces platensis</name>
    <dbReference type="NCBI Taxonomy" id="58346"/>
    <lineage>
        <taxon>Bacteria</taxon>
        <taxon>Bacillati</taxon>
        <taxon>Actinomycetota</taxon>
        <taxon>Actinomycetes</taxon>
        <taxon>Kitasatosporales</taxon>
        <taxon>Streptomycetaceae</taxon>
        <taxon>Streptomyces</taxon>
    </lineage>
</organism>
<evidence type="ECO:0000313" key="13">
    <source>
        <dbReference type="EMBL" id="QEV53940.1"/>
    </source>
</evidence>
<keyword evidence="5" id="KW-0130">Cell adhesion</keyword>
<protein>
    <submittedName>
        <fullName evidence="13">DUF320 domain-containing protein</fullName>
    </submittedName>
</protein>
<keyword evidence="4 10" id="KW-0732">Signal</keyword>
<reference evidence="13 15" key="2">
    <citation type="submission" date="2017-09" db="EMBL/GenBank/DDBJ databases">
        <authorList>
            <person name="Lee N."/>
            <person name="Cho B.-K."/>
        </authorList>
    </citation>
    <scope>NUCLEOTIDE SEQUENCE [LARGE SCALE GENOMIC DNA]</scope>
    <source>
        <strain evidence="13 15">ATCC 23948</strain>
    </source>
</reference>
<keyword evidence="14" id="KW-1185">Reference proteome</keyword>
<feature type="compositionally biased region" description="Basic and acidic residues" evidence="8">
    <location>
        <begin position="114"/>
        <end position="134"/>
    </location>
</feature>
<dbReference type="EMBL" id="MIGA01000005">
    <property type="protein sequence ID" value="OSY47245.1"/>
    <property type="molecule type" value="Genomic_DNA"/>
</dbReference>
<dbReference type="GO" id="GO:0007155">
    <property type="term" value="P:cell adhesion"/>
    <property type="evidence" value="ECO:0007669"/>
    <property type="project" value="UniProtKB-KW"/>
</dbReference>
<feature type="chain" id="PRO_5042126923" evidence="10">
    <location>
        <begin position="28"/>
        <end position="214"/>
    </location>
</feature>
<evidence type="ECO:0000256" key="2">
    <source>
        <dbReference type="ARBA" id="ARBA00022512"/>
    </source>
</evidence>
<evidence type="ECO:0000313" key="14">
    <source>
        <dbReference type="Proteomes" id="UP000194225"/>
    </source>
</evidence>
<keyword evidence="3" id="KW-0964">Secreted</keyword>
<evidence type="ECO:0000256" key="8">
    <source>
        <dbReference type="SAM" id="MobiDB-lite"/>
    </source>
</evidence>
<evidence type="ECO:0000256" key="6">
    <source>
        <dbReference type="ARBA" id="ARBA00023087"/>
    </source>
</evidence>
<feature type="signal peptide" evidence="10">
    <location>
        <begin position="1"/>
        <end position="27"/>
    </location>
</feature>
<reference evidence="12 14" key="1">
    <citation type="submission" date="2016-09" db="EMBL/GenBank/DDBJ databases">
        <title>Streptomyces platensis DSM40041, a candidate organism with high potential of specific P450 cytochromes.</title>
        <authorList>
            <person name="Grumaz C."/>
            <person name="Vainshtein Y."/>
            <person name="Kirstahler P."/>
            <person name="Sohn K."/>
        </authorList>
    </citation>
    <scope>NUCLEOTIDE SEQUENCE [LARGE SCALE GENOMIC DNA]</scope>
    <source>
        <strain evidence="12 14">DSM 40041</strain>
    </source>
</reference>
<evidence type="ECO:0000259" key="11">
    <source>
        <dbReference type="PROSITE" id="PS51884"/>
    </source>
</evidence>
<evidence type="ECO:0000256" key="9">
    <source>
        <dbReference type="SAM" id="Phobius"/>
    </source>
</evidence>
<name>A0AAE6TNX8_STRPT</name>
<proteinExistence type="predicted"/>
<dbReference type="KEGG" id="spla:CP981_21890"/>
<dbReference type="Proteomes" id="UP000194225">
    <property type="component" value="Unassembled WGS sequence"/>
</dbReference>
<evidence type="ECO:0000256" key="3">
    <source>
        <dbReference type="ARBA" id="ARBA00022525"/>
    </source>
</evidence>
<feature type="domain" description="Chaplin" evidence="11">
    <location>
        <begin position="38"/>
        <end position="78"/>
    </location>
</feature>
<dbReference type="InterPro" id="IPR005528">
    <property type="entry name" value="ChpA-H"/>
</dbReference>
<dbReference type="Pfam" id="PF03777">
    <property type="entry name" value="ChpA-C"/>
    <property type="match status" value="1"/>
</dbReference>
<keyword evidence="6 7" id="KW-0034">Amyloid</keyword>
<evidence type="ECO:0000256" key="10">
    <source>
        <dbReference type="SAM" id="SignalP"/>
    </source>
</evidence>
<dbReference type="EMBL" id="CP023691">
    <property type="protein sequence ID" value="QEV53940.1"/>
    <property type="molecule type" value="Genomic_DNA"/>
</dbReference>
<evidence type="ECO:0000256" key="7">
    <source>
        <dbReference type="PROSITE-ProRule" id="PRU01232"/>
    </source>
</evidence>
<dbReference type="AlphaFoldDB" id="A0AAE6TNX8"/>
<sequence>MRQSLKACVFVAAASGVIGATGSAAYADAGAGGGARNSPGVLSGNSIQVTVDTPVNACGNSVDAGAALNPAMGNACGNGAPPAPALRQAPPVQHAPVAQPPAGAEQAPGVHWTAPEREHRAEPARRPVPERVERPVTAPEQHAPGPVAGHVRGPAPRPAQQEERVDAVARAGASAGSALLAATGADELGAVAAVGGGLLVGGALLLRRSRTRRR</sequence>
<evidence type="ECO:0000313" key="12">
    <source>
        <dbReference type="EMBL" id="OSY47245.1"/>
    </source>
</evidence>
<keyword evidence="2" id="KW-0134">Cell wall</keyword>
<evidence type="ECO:0000256" key="4">
    <source>
        <dbReference type="ARBA" id="ARBA00022729"/>
    </source>
</evidence>
<accession>A0AAE6TNX8</accession>
<evidence type="ECO:0000256" key="1">
    <source>
        <dbReference type="ARBA" id="ARBA00004191"/>
    </source>
</evidence>
<evidence type="ECO:0000313" key="15">
    <source>
        <dbReference type="Proteomes" id="UP000325458"/>
    </source>
</evidence>